<reference evidence="1" key="1">
    <citation type="submission" date="2022-03" db="EMBL/GenBank/DDBJ databases">
        <authorList>
            <person name="Lindestad O."/>
        </authorList>
    </citation>
    <scope>NUCLEOTIDE SEQUENCE</scope>
</reference>
<evidence type="ECO:0000313" key="1">
    <source>
        <dbReference type="EMBL" id="CAH2211721.1"/>
    </source>
</evidence>
<dbReference type="EMBL" id="CAKXAJ010011012">
    <property type="protein sequence ID" value="CAH2211721.1"/>
    <property type="molecule type" value="Genomic_DNA"/>
</dbReference>
<comment type="caution">
    <text evidence="1">The sequence shown here is derived from an EMBL/GenBank/DDBJ whole genome shotgun (WGS) entry which is preliminary data.</text>
</comment>
<protein>
    <submittedName>
        <fullName evidence="1">Jg4483 protein</fullName>
    </submittedName>
</protein>
<dbReference type="Proteomes" id="UP000838756">
    <property type="component" value="Unassembled WGS sequence"/>
</dbReference>
<organism evidence="1 2">
    <name type="scientific">Pararge aegeria aegeria</name>
    <dbReference type="NCBI Taxonomy" id="348720"/>
    <lineage>
        <taxon>Eukaryota</taxon>
        <taxon>Metazoa</taxon>
        <taxon>Ecdysozoa</taxon>
        <taxon>Arthropoda</taxon>
        <taxon>Hexapoda</taxon>
        <taxon>Insecta</taxon>
        <taxon>Pterygota</taxon>
        <taxon>Neoptera</taxon>
        <taxon>Endopterygota</taxon>
        <taxon>Lepidoptera</taxon>
        <taxon>Glossata</taxon>
        <taxon>Ditrysia</taxon>
        <taxon>Papilionoidea</taxon>
        <taxon>Nymphalidae</taxon>
        <taxon>Satyrinae</taxon>
        <taxon>Satyrini</taxon>
        <taxon>Parargina</taxon>
        <taxon>Pararge</taxon>
    </lineage>
</organism>
<gene>
    <name evidence="1" type="primary">jg4483</name>
    <name evidence="1" type="ORF">PAEG_LOCUS3431</name>
</gene>
<keyword evidence="2" id="KW-1185">Reference proteome</keyword>
<accession>A0A8S4QJU7</accession>
<sequence length="157" mass="16810">CGGVTSEQIKGCQKNEASKAVAYGNITENEYGSSNGSSSTPSSATTTHLLTPSISVVIMEKPCSGLGITFCDSEYDVRRQGLCGIRLAELKTTTACPSRWLYWTSGEPVVHFPDVYQPPQKVDVRHIPAVSFPPVYAGADVRLQPLHASAPRPASAR</sequence>
<proteinExistence type="predicted"/>
<feature type="non-terminal residue" evidence="1">
    <location>
        <position position="1"/>
    </location>
</feature>
<evidence type="ECO:0000313" key="2">
    <source>
        <dbReference type="Proteomes" id="UP000838756"/>
    </source>
</evidence>
<name>A0A8S4QJU7_9NEOP</name>
<dbReference type="AlphaFoldDB" id="A0A8S4QJU7"/>